<reference evidence="10" key="2">
    <citation type="submission" date="2020-02" db="EMBL/GenBank/DDBJ databases">
        <authorList>
            <person name="Gilchrist C.L.M."/>
            <person name="Chooi Y.-H."/>
        </authorList>
    </citation>
    <scope>NUCLEOTIDE SEQUENCE</scope>
    <source>
        <strain evidence="10">MST-FP2251</strain>
    </source>
</reference>
<dbReference type="GO" id="GO:0010945">
    <property type="term" value="F:coenzyme A diphosphatase activity"/>
    <property type="evidence" value="ECO:0007669"/>
    <property type="project" value="InterPro"/>
</dbReference>
<organism evidence="10 11">
    <name type="scientific">Aspergillus nanangensis</name>
    <dbReference type="NCBI Taxonomy" id="2582783"/>
    <lineage>
        <taxon>Eukaryota</taxon>
        <taxon>Fungi</taxon>
        <taxon>Dikarya</taxon>
        <taxon>Ascomycota</taxon>
        <taxon>Pezizomycotina</taxon>
        <taxon>Eurotiomycetes</taxon>
        <taxon>Eurotiomycetidae</taxon>
        <taxon>Eurotiales</taxon>
        <taxon>Aspergillaceae</taxon>
        <taxon>Aspergillus</taxon>
        <taxon>Aspergillus subgen. Circumdati</taxon>
    </lineage>
</organism>
<comment type="subcellular location">
    <subcellularLocation>
        <location evidence="1 8">Endoplasmic reticulum membrane</location>
        <topology evidence="1 8">Multi-pass membrane protein</topology>
    </subcellularLocation>
</comment>
<comment type="catalytic activity">
    <reaction evidence="8">
        <text>hexadecanoyl-CoA + H2O = S-hexadecanoyl-4'-phosphopantetheine + adenosine 3',5'-bisphosphate + 2 H(+)</text>
        <dbReference type="Rhea" id="RHEA:50032"/>
        <dbReference type="ChEBI" id="CHEBI:15377"/>
        <dbReference type="ChEBI" id="CHEBI:15378"/>
        <dbReference type="ChEBI" id="CHEBI:57379"/>
        <dbReference type="ChEBI" id="CHEBI:58343"/>
        <dbReference type="ChEBI" id="CHEBI:132018"/>
    </reaction>
</comment>
<dbReference type="GO" id="GO:0008654">
    <property type="term" value="P:phospholipid biosynthetic process"/>
    <property type="evidence" value="ECO:0007669"/>
    <property type="project" value="UniProtKB-KW"/>
</dbReference>
<comment type="catalytic activity">
    <reaction evidence="8">
        <text>(9Z)-octadecenoyl-CoA + H2O = S-(9Z-octadecenoyl)-4'-phosphopantetheine + adenosine 3',5'-bisphosphate + 2 H(+)</text>
        <dbReference type="Rhea" id="RHEA:65564"/>
        <dbReference type="ChEBI" id="CHEBI:15377"/>
        <dbReference type="ChEBI" id="CHEBI:15378"/>
        <dbReference type="ChEBI" id="CHEBI:57387"/>
        <dbReference type="ChEBI" id="CHEBI:58343"/>
        <dbReference type="ChEBI" id="CHEBI:156553"/>
    </reaction>
</comment>
<evidence type="ECO:0000256" key="2">
    <source>
        <dbReference type="ARBA" id="ARBA00022692"/>
    </source>
</evidence>
<dbReference type="GO" id="GO:0140042">
    <property type="term" value="P:lipid droplet formation"/>
    <property type="evidence" value="ECO:0007669"/>
    <property type="project" value="UniProtKB-UniRule"/>
</dbReference>
<dbReference type="InterPro" id="IPR019388">
    <property type="entry name" value="FIT"/>
</dbReference>
<protein>
    <recommendedName>
        <fullName evidence="8">Acyl-coenzyme A diphosphatase SCS3</fullName>
        <ecNumber evidence="8">3.6.1.-</ecNumber>
    </recommendedName>
    <alternativeName>
        <fullName evidence="8">FIT family protein SCS3</fullName>
    </alternativeName>
</protein>
<feature type="transmembrane region" description="Helical" evidence="9">
    <location>
        <begin position="21"/>
        <end position="40"/>
    </location>
</feature>
<keyword evidence="7 8" id="KW-0472">Membrane</keyword>
<evidence type="ECO:0000256" key="8">
    <source>
        <dbReference type="HAMAP-Rule" id="MF_03231"/>
    </source>
</evidence>
<dbReference type="PANTHER" id="PTHR23129">
    <property type="entry name" value="ACYL-COENZYME A DIPHOSPHATASE FITM2"/>
    <property type="match status" value="1"/>
</dbReference>
<keyword evidence="11" id="KW-1185">Reference proteome</keyword>
<dbReference type="HAMAP" id="MF_03231">
    <property type="entry name" value="SCS3"/>
    <property type="match status" value="1"/>
</dbReference>
<dbReference type="Pfam" id="PF10261">
    <property type="entry name" value="FIT"/>
    <property type="match status" value="1"/>
</dbReference>
<keyword evidence="8" id="KW-1208">Phospholipid metabolism</keyword>
<evidence type="ECO:0000256" key="7">
    <source>
        <dbReference type="ARBA" id="ARBA00023136"/>
    </source>
</evidence>
<keyword evidence="3 8" id="KW-0378">Hydrolase</keyword>
<evidence type="ECO:0000256" key="9">
    <source>
        <dbReference type="SAM" id="Phobius"/>
    </source>
</evidence>
<comment type="function">
    <text evidence="8">Fatty acyl-coenzyme A (CoA) diphosphatase that hydrolyzes fatty acyl-CoA to yield acyl-4'-phosphopantetheine and adenosine 3',5'-bisphosphate. Preferentially hydrolyzes unsaturated long-chain acyl-CoA substrates in the endoplasmic reticulum (ER) lumen. This catalytic activity is required for maintaining ER structure and for lipid droplets (LDs) biogenesis, which are lipid storage organelles involved in maintaining lipid and energy homeostasis. May directly bind to diacylglycerol (DAGs) and triacylglycerol, which is also important for LD biogenesis. May support directional budding of nacent LDs from the ER into the cytosol by reducing DAG levels at sites of LD formation. May play a role in the regulation of cell morphology and cytoskeletal organization. Involved in phospholipid biosynthesis.</text>
</comment>
<keyword evidence="8" id="KW-0444">Lipid biosynthesis</keyword>
<gene>
    <name evidence="8" type="primary">SCS3</name>
    <name evidence="8" type="synonym">FIT2B</name>
    <name evidence="10" type="ORF">FE257_010676</name>
</gene>
<evidence type="ECO:0000313" key="10">
    <source>
        <dbReference type="EMBL" id="KAF9886935.1"/>
    </source>
</evidence>
<comment type="catalytic activity">
    <reaction evidence="8">
        <text>an acyl-CoA + H2O = an acyl-4'-phosphopantetheine + adenosine 3',5'-bisphosphate + 2 H(+)</text>
        <dbReference type="Rhea" id="RHEA:50044"/>
        <dbReference type="ChEBI" id="CHEBI:15377"/>
        <dbReference type="ChEBI" id="CHEBI:15378"/>
        <dbReference type="ChEBI" id="CHEBI:58342"/>
        <dbReference type="ChEBI" id="CHEBI:58343"/>
        <dbReference type="ChEBI" id="CHEBI:132023"/>
    </reaction>
</comment>
<evidence type="ECO:0000256" key="5">
    <source>
        <dbReference type="ARBA" id="ARBA00022989"/>
    </source>
</evidence>
<evidence type="ECO:0000256" key="6">
    <source>
        <dbReference type="ARBA" id="ARBA00023098"/>
    </source>
</evidence>
<dbReference type="GO" id="GO:0005789">
    <property type="term" value="C:endoplasmic reticulum membrane"/>
    <property type="evidence" value="ECO:0007669"/>
    <property type="project" value="UniProtKB-SubCell"/>
</dbReference>
<keyword evidence="6" id="KW-0443">Lipid metabolism</keyword>
<feature type="transmembrane region" description="Helical" evidence="9">
    <location>
        <begin position="285"/>
        <end position="301"/>
    </location>
</feature>
<evidence type="ECO:0000313" key="11">
    <source>
        <dbReference type="Proteomes" id="UP001194746"/>
    </source>
</evidence>
<dbReference type="EMBL" id="VCAU01000069">
    <property type="protein sequence ID" value="KAF9886935.1"/>
    <property type="molecule type" value="Genomic_DNA"/>
</dbReference>
<dbReference type="PANTHER" id="PTHR23129:SF0">
    <property type="entry name" value="ACYL-COENZYME A DIPHOSPHATASE FITM2"/>
    <property type="match status" value="1"/>
</dbReference>
<evidence type="ECO:0000256" key="3">
    <source>
        <dbReference type="ARBA" id="ARBA00022801"/>
    </source>
</evidence>
<keyword evidence="5 8" id="KW-1133">Transmembrane helix</keyword>
<dbReference type="AlphaFoldDB" id="A0AAD4CI69"/>
<comment type="caution">
    <text evidence="10">The sequence shown here is derived from an EMBL/GenBank/DDBJ whole genome shotgun (WGS) entry which is preliminary data.</text>
</comment>
<keyword evidence="8" id="KW-0594">Phospholipid biosynthesis</keyword>
<dbReference type="Proteomes" id="UP001194746">
    <property type="component" value="Unassembled WGS sequence"/>
</dbReference>
<dbReference type="EC" id="3.6.1.-" evidence="8"/>
<feature type="active site" evidence="8">
    <location>
        <position position="279"/>
    </location>
</feature>
<keyword evidence="2 8" id="KW-0812">Transmembrane</keyword>
<sequence length="317" mass="34042">MASSTRPPAPPSMRPSFYPPAIALLVYPATLIIGSLFSVLSPTAQQQQQQQQQSNPSSSVNPATAAIHPPANYFARKNNIFNVYFVKIGWLWTTLAFAVILLSQSPYTAPSTQRPRRLAQAVARYSLATLAWYLTTQWFFGPAIIDRSFVLSGGKCEHVVPLVDGSDEPPSLKMLLTAATCKSAGGAWRGGHDVSGHVFMLVLATAMLGFEMLGVGLATGGMTWKSGGEDGSASASASASTFTSSSTSSSGLGVWARRFVFGVVGLSWWMLLMTGIWFHTWFEKLTGLLVALATVYTVYILPRGVISWRNVVGVPGV</sequence>
<reference evidence="10" key="1">
    <citation type="journal article" date="2019" name="Beilstein J. Org. Chem.">
        <title>Nanangenines: drimane sesquiterpenoids as the dominant metabolite cohort of a novel Australian fungus, Aspergillus nanangensis.</title>
        <authorList>
            <person name="Lacey H.J."/>
            <person name="Gilchrist C.L.M."/>
            <person name="Crombie A."/>
            <person name="Kalaitzis J.A."/>
            <person name="Vuong D."/>
            <person name="Rutledge P.J."/>
            <person name="Turner P."/>
            <person name="Pitt J.I."/>
            <person name="Lacey E."/>
            <person name="Chooi Y.H."/>
            <person name="Piggott A.M."/>
        </authorList>
    </citation>
    <scope>NUCLEOTIDE SEQUENCE</scope>
    <source>
        <strain evidence="10">MST-FP2251</strain>
    </source>
</reference>
<comment type="catalytic activity">
    <reaction evidence="8">
        <text>(5Z,8Z,11Z,14Z)-eicosatetraenoyl-CoA + H2O = S-(5Z,8Z,11Z,14Z-eicosatetraenoyl)-4'-phosphopantetheine + adenosine 3',5'-bisphosphate + 2 H(+)</text>
        <dbReference type="Rhea" id="RHEA:65568"/>
        <dbReference type="ChEBI" id="CHEBI:15377"/>
        <dbReference type="ChEBI" id="CHEBI:15378"/>
        <dbReference type="ChEBI" id="CHEBI:57368"/>
        <dbReference type="ChEBI" id="CHEBI:58343"/>
        <dbReference type="ChEBI" id="CHEBI:156554"/>
    </reaction>
</comment>
<keyword evidence="4 8" id="KW-0256">Endoplasmic reticulum</keyword>
<accession>A0AAD4CI69</accession>
<feature type="transmembrane region" description="Helical" evidence="9">
    <location>
        <begin position="198"/>
        <end position="218"/>
    </location>
</feature>
<proteinExistence type="inferred from homology"/>
<comment type="similarity">
    <text evidence="8">Belongs to the FIT family. Fungal FIT2B/SCS3 subfamily.</text>
</comment>
<dbReference type="InterPro" id="IPR046400">
    <property type="entry name" value="SCS3"/>
</dbReference>
<evidence type="ECO:0000256" key="1">
    <source>
        <dbReference type="ARBA" id="ARBA00004477"/>
    </source>
</evidence>
<name>A0AAD4CI69_ASPNN</name>
<evidence type="ECO:0000256" key="4">
    <source>
        <dbReference type="ARBA" id="ARBA00022824"/>
    </source>
</evidence>
<feature type="transmembrane region" description="Helical" evidence="9">
    <location>
        <begin position="259"/>
        <end position="279"/>
    </location>
</feature>
<feature type="transmembrane region" description="Helical" evidence="9">
    <location>
        <begin position="81"/>
        <end position="102"/>
    </location>
</feature>
<feature type="active site" evidence="8">
    <location>
        <position position="197"/>
    </location>
</feature>